<dbReference type="EMBL" id="MFSP01000019">
    <property type="protein sequence ID" value="OGI69475.1"/>
    <property type="molecule type" value="Genomic_DNA"/>
</dbReference>
<evidence type="ECO:0000313" key="2">
    <source>
        <dbReference type="EMBL" id="OGI69475.1"/>
    </source>
</evidence>
<evidence type="ECO:0000256" key="1">
    <source>
        <dbReference type="SAM" id="MobiDB-lite"/>
    </source>
</evidence>
<evidence type="ECO:0000313" key="3">
    <source>
        <dbReference type="Proteomes" id="UP000179076"/>
    </source>
</evidence>
<dbReference type="Proteomes" id="UP000179076">
    <property type="component" value="Unassembled WGS sequence"/>
</dbReference>
<dbReference type="AlphaFoldDB" id="A0A1F6VIW9"/>
<feature type="region of interest" description="Disordered" evidence="1">
    <location>
        <begin position="64"/>
        <end position="83"/>
    </location>
</feature>
<feature type="compositionally biased region" description="Basic and acidic residues" evidence="1">
    <location>
        <begin position="64"/>
        <end position="75"/>
    </location>
</feature>
<accession>A0A1F6VIW9</accession>
<reference evidence="2 3" key="1">
    <citation type="journal article" date="2016" name="Nat. Commun.">
        <title>Thousands of microbial genomes shed light on interconnected biogeochemical processes in an aquifer system.</title>
        <authorList>
            <person name="Anantharaman K."/>
            <person name="Brown C.T."/>
            <person name="Hug L.A."/>
            <person name="Sharon I."/>
            <person name="Castelle C.J."/>
            <person name="Probst A.J."/>
            <person name="Thomas B.C."/>
            <person name="Singh A."/>
            <person name="Wilkins M.J."/>
            <person name="Karaoz U."/>
            <person name="Brodie E.L."/>
            <person name="Williams K.H."/>
            <person name="Hubbard S.S."/>
            <person name="Banfield J.F."/>
        </authorList>
    </citation>
    <scope>NUCLEOTIDE SEQUENCE [LARGE SCALE GENOMIC DNA]</scope>
</reference>
<organism evidence="2 3">
    <name type="scientific">Candidatus Muproteobacteria bacterium RBG_16_60_9</name>
    <dbReference type="NCBI Taxonomy" id="1817755"/>
    <lineage>
        <taxon>Bacteria</taxon>
        <taxon>Pseudomonadati</taxon>
        <taxon>Pseudomonadota</taxon>
        <taxon>Candidatus Muproteobacteria</taxon>
    </lineage>
</organism>
<comment type="caution">
    <text evidence="2">The sequence shown here is derived from an EMBL/GenBank/DDBJ whole genome shotgun (WGS) entry which is preliminary data.</text>
</comment>
<name>A0A1F6VIW9_9PROT</name>
<proteinExistence type="predicted"/>
<gene>
    <name evidence="2" type="ORF">A2W18_09695</name>
</gene>
<sequence length="83" mass="9550">MRLTAQFKVLYTKEFGDKTDLIRFSADRDYAKLLLARASQSNNETLLVIAMQLMQLRGLIAKTEKEPQGADDKINQKYTGRLR</sequence>
<protein>
    <submittedName>
        <fullName evidence="2">Uncharacterized protein</fullName>
    </submittedName>
</protein>